<evidence type="ECO:0000313" key="2">
    <source>
        <dbReference type="Proteomes" id="UP000193427"/>
    </source>
</evidence>
<gene>
    <name evidence="1" type="ORF">A4W93_17325</name>
</gene>
<sequence length="156" mass="18134">MVVFRDDVEVDRFTADQVERVIFVHRGSGETPGDLSFAVVELPEDTIIFPADTGFAGRVHFERTQFWEEKQCVYWVPESQAPLPGRLRRGLWLLRPGTPAYRRLPRTELASTLERWVVTGPQTWEQRKWLRIERSRPFGSTTQPAALDSTHQRKRA</sequence>
<organism evidence="1 2">
    <name type="scientific">Piscinibacter gummiphilus</name>
    <dbReference type="NCBI Taxonomy" id="946333"/>
    <lineage>
        <taxon>Bacteria</taxon>
        <taxon>Pseudomonadati</taxon>
        <taxon>Pseudomonadota</taxon>
        <taxon>Betaproteobacteria</taxon>
        <taxon>Burkholderiales</taxon>
        <taxon>Sphaerotilaceae</taxon>
        <taxon>Piscinibacter</taxon>
    </lineage>
</organism>
<dbReference type="AlphaFoldDB" id="A0A1W6LB83"/>
<accession>A0A1W6LB83</accession>
<name>A0A1W6LB83_9BURK</name>
<evidence type="ECO:0000313" key="1">
    <source>
        <dbReference type="EMBL" id="ARN21513.1"/>
    </source>
</evidence>
<dbReference type="Proteomes" id="UP000193427">
    <property type="component" value="Chromosome"/>
</dbReference>
<dbReference type="KEGG" id="rgu:A4W93_17325"/>
<keyword evidence="2" id="KW-1185">Reference proteome</keyword>
<reference evidence="1 2" key="1">
    <citation type="submission" date="2016-04" db="EMBL/GenBank/DDBJ databases">
        <title>Complete genome sequence of natural rubber-degrading, novel Gram-negative bacterium, Rhizobacter gummiphilus strain NS21.</title>
        <authorList>
            <person name="Tabata M."/>
            <person name="Kasai D."/>
            <person name="Fukuda M."/>
        </authorList>
    </citation>
    <scope>NUCLEOTIDE SEQUENCE [LARGE SCALE GENOMIC DNA]</scope>
    <source>
        <strain evidence="1 2">NS21</strain>
    </source>
</reference>
<dbReference type="EMBL" id="CP015118">
    <property type="protein sequence ID" value="ARN21513.1"/>
    <property type="molecule type" value="Genomic_DNA"/>
</dbReference>
<protein>
    <submittedName>
        <fullName evidence="1">Uncharacterized protein</fullName>
    </submittedName>
</protein>
<proteinExistence type="predicted"/>